<evidence type="ECO:0000313" key="1">
    <source>
        <dbReference type="EMBL" id="MBA8881525.1"/>
    </source>
</evidence>
<proteinExistence type="predicted"/>
<evidence type="ECO:0000313" key="2">
    <source>
        <dbReference type="Proteomes" id="UP000549052"/>
    </source>
</evidence>
<gene>
    <name evidence="1" type="ORF">FHW16_005266</name>
</gene>
<keyword evidence="2" id="KW-1185">Reference proteome</keyword>
<dbReference type="EMBL" id="JACGXN010000015">
    <property type="protein sequence ID" value="MBA8881525.1"/>
    <property type="molecule type" value="Genomic_DNA"/>
</dbReference>
<name>A0A839ETT8_9HYPH</name>
<dbReference type="PROSITE" id="PS51257">
    <property type="entry name" value="PROKAR_LIPOPROTEIN"/>
    <property type="match status" value="1"/>
</dbReference>
<protein>
    <submittedName>
        <fullName evidence="1">Uncharacterized protein</fullName>
    </submittedName>
</protein>
<reference evidence="1 2" key="1">
    <citation type="submission" date="2020-07" db="EMBL/GenBank/DDBJ databases">
        <title>Genomic Encyclopedia of Type Strains, Phase IV (KMG-V): Genome sequencing to study the core and pangenomes of soil and plant-associated prokaryotes.</title>
        <authorList>
            <person name="Whitman W."/>
        </authorList>
    </citation>
    <scope>NUCLEOTIDE SEQUENCE [LARGE SCALE GENOMIC DNA]</scope>
    <source>
        <strain evidence="1 2">AN3</strain>
    </source>
</reference>
<comment type="caution">
    <text evidence="1">The sequence shown here is derived from an EMBL/GenBank/DDBJ whole genome shotgun (WGS) entry which is preliminary data.</text>
</comment>
<dbReference type="AlphaFoldDB" id="A0A839ETT8"/>
<organism evidence="1 2">
    <name type="scientific">Phyllobacterium myrsinacearum</name>
    <dbReference type="NCBI Taxonomy" id="28101"/>
    <lineage>
        <taxon>Bacteria</taxon>
        <taxon>Pseudomonadati</taxon>
        <taxon>Pseudomonadota</taxon>
        <taxon>Alphaproteobacteria</taxon>
        <taxon>Hyphomicrobiales</taxon>
        <taxon>Phyllobacteriaceae</taxon>
        <taxon>Phyllobacterium</taxon>
    </lineage>
</organism>
<sequence length="52" mass="5356">MDRSENNAQPGTAVTGGIDTFVSPGVYLFTACRPHAQASAALSQAKLTVAYA</sequence>
<dbReference type="Proteomes" id="UP000549052">
    <property type="component" value="Unassembled WGS sequence"/>
</dbReference>
<dbReference type="RefSeq" id="WP_182552098.1">
    <property type="nucleotide sequence ID" value="NZ_JACGXN010000015.1"/>
</dbReference>
<accession>A0A839ETT8</accession>